<comment type="catalytic activity">
    <reaction evidence="7 8 13">
        <text>(S)-4-amino-5-oxopentanoate + tRNA(Glu) + NADP(+) = L-glutamyl-tRNA(Glu) + NADPH + H(+)</text>
        <dbReference type="Rhea" id="RHEA:12344"/>
        <dbReference type="Rhea" id="RHEA-COMP:9663"/>
        <dbReference type="Rhea" id="RHEA-COMP:9680"/>
        <dbReference type="ChEBI" id="CHEBI:15378"/>
        <dbReference type="ChEBI" id="CHEBI:57501"/>
        <dbReference type="ChEBI" id="CHEBI:57783"/>
        <dbReference type="ChEBI" id="CHEBI:58349"/>
        <dbReference type="ChEBI" id="CHEBI:78442"/>
        <dbReference type="ChEBI" id="CHEBI:78520"/>
        <dbReference type="EC" id="1.2.1.70"/>
    </reaction>
</comment>
<evidence type="ECO:0000259" key="15">
    <source>
        <dbReference type="Pfam" id="PF01488"/>
    </source>
</evidence>
<evidence type="ECO:0000259" key="14">
    <source>
        <dbReference type="Pfam" id="PF00745"/>
    </source>
</evidence>
<dbReference type="InterPro" id="IPR036453">
    <property type="entry name" value="GluRdtase_dimer_dom_sf"/>
</dbReference>
<dbReference type="PANTHER" id="PTHR43013:SF1">
    <property type="entry name" value="GLUTAMYL-TRNA REDUCTASE"/>
    <property type="match status" value="1"/>
</dbReference>
<dbReference type="InterPro" id="IPR036343">
    <property type="entry name" value="GluRdtase_N_sf"/>
</dbReference>
<comment type="miscellaneous">
    <text evidence="8">During catalysis, the active site Cys acts as a nucleophile attacking the alpha-carbonyl group of tRNA-bound glutamate with the formation of a thioester intermediate between enzyme and glutamate, and the concomitant release of tRNA(Glu). The thioester intermediate is finally reduced by direct hydride transfer from NADPH, to form the product GSA.</text>
</comment>
<dbReference type="PANTHER" id="PTHR43013">
    <property type="entry name" value="GLUTAMYL-TRNA REDUCTASE"/>
    <property type="match status" value="1"/>
</dbReference>
<feature type="binding site" evidence="8 11">
    <location>
        <begin position="208"/>
        <end position="213"/>
    </location>
    <ligand>
        <name>NADP(+)</name>
        <dbReference type="ChEBI" id="CHEBI:58349"/>
    </ligand>
</feature>
<evidence type="ECO:0000256" key="6">
    <source>
        <dbReference type="ARBA" id="ARBA00023244"/>
    </source>
</evidence>
<dbReference type="InterPro" id="IPR018214">
    <property type="entry name" value="GluRdtase_CS"/>
</dbReference>
<comment type="pathway">
    <text evidence="1 8 13">Porphyrin-containing compound metabolism; protoporphyrin-IX biosynthesis; 5-aminolevulinate from L-glutamyl-tRNA(Glu): step 1/2.</text>
</comment>
<dbReference type="FunFam" id="3.30.460.30:FF:000001">
    <property type="entry name" value="Glutamyl-tRNA reductase"/>
    <property type="match status" value="1"/>
</dbReference>
<dbReference type="InterPro" id="IPR036291">
    <property type="entry name" value="NAD(P)-bd_dom_sf"/>
</dbReference>
<dbReference type="Gene3D" id="3.40.50.720">
    <property type="entry name" value="NAD(P)-binding Rossmann-like Domain"/>
    <property type="match status" value="1"/>
</dbReference>
<accession>A0A562SRF7</accession>
<dbReference type="Pfam" id="PF00745">
    <property type="entry name" value="GlutR_dimer"/>
    <property type="match status" value="1"/>
</dbReference>
<evidence type="ECO:0000256" key="12">
    <source>
        <dbReference type="PIRSR" id="PIRSR000445-4"/>
    </source>
</evidence>
<dbReference type="Pfam" id="PF01488">
    <property type="entry name" value="Shikimate_DH"/>
    <property type="match status" value="1"/>
</dbReference>
<organism evidence="17 18">
    <name type="scientific">Lacibacter cauensis</name>
    <dbReference type="NCBI Taxonomy" id="510947"/>
    <lineage>
        <taxon>Bacteria</taxon>
        <taxon>Pseudomonadati</taxon>
        <taxon>Bacteroidota</taxon>
        <taxon>Chitinophagia</taxon>
        <taxon>Chitinophagales</taxon>
        <taxon>Chitinophagaceae</taxon>
        <taxon>Lacibacter</taxon>
    </lineage>
</organism>
<keyword evidence="6 8" id="KW-0627">Porphyrin biosynthesis</keyword>
<dbReference type="SUPFAM" id="SSF51735">
    <property type="entry name" value="NAD(P)-binding Rossmann-fold domains"/>
    <property type="match status" value="1"/>
</dbReference>
<dbReference type="PIRSF" id="PIRSF000445">
    <property type="entry name" value="4pyrrol_synth_GluRdtase"/>
    <property type="match status" value="1"/>
</dbReference>
<dbReference type="GO" id="GO:0019353">
    <property type="term" value="P:protoporphyrinogen IX biosynthetic process from glutamate"/>
    <property type="evidence" value="ECO:0007669"/>
    <property type="project" value="TreeGrafter"/>
</dbReference>
<feature type="binding site" evidence="8 10">
    <location>
        <begin position="72"/>
        <end position="75"/>
    </location>
    <ligand>
        <name>substrate</name>
    </ligand>
</feature>
<name>A0A562SRF7_9BACT</name>
<dbReference type="GO" id="GO:0008883">
    <property type="term" value="F:glutamyl-tRNA reductase activity"/>
    <property type="evidence" value="ECO:0007669"/>
    <property type="project" value="UniProtKB-UniRule"/>
</dbReference>
<dbReference type="AlphaFoldDB" id="A0A562SRF7"/>
<comment type="domain">
    <text evidence="8">Possesses an unusual extended V-shaped dimeric structure with each monomer consisting of three distinct domains arranged along a curved 'spinal' alpha-helix. The N-terminal catalytic domain specifically recognizes the glutamate moiety of the substrate. The second domain is the NADPH-binding domain, and the third C-terminal domain is responsible for dimerization.</text>
</comment>
<evidence type="ECO:0000256" key="1">
    <source>
        <dbReference type="ARBA" id="ARBA00005059"/>
    </source>
</evidence>
<sequence>MPEVTFALEIFGTITMHKNGTKDISKFFIAGINYRKTDAEMRGRFALSPDQYETLLKQAPEFGVQETFVVSTCNRTEIYGFADEPMQLEQLLCSQTEGSMEEFKARAYVKKGKAAIDHLFHVGGGLDSQILGDYEIVGQIKQAAKTAKQQQRIHAFTERLVNCMLQASKAIKNNTRLSDGTVSVSFAAVQFIREHVKQIRNKKIVLLGTGKFGRNTCKNLVDYLGTKNITLINRTEEKAAALAEELGLFSAPIEALSEKIAEADIILVATNSAEPTILKQQLAGTQRKLVIDLSIPNNVEASAAELPNVTLVNVDELSKLKDETLARREAEVPKAKEIITEHTAEFMDWYQMRKHVPVLKAVKTKLKEIHTSPLYITLQPHHTACSKADEKIQKVINCMASKMKEQNQRGCYYIEAINEFIATGTE</sequence>
<feature type="domain" description="Tetrapyrrole biosynthesis glutamyl-tRNA reductase dimerisation" evidence="14">
    <location>
        <begin position="334"/>
        <end position="403"/>
    </location>
</feature>
<protein>
    <recommendedName>
        <fullName evidence="3 8">Glutamyl-tRNA reductase</fullName>
        <shortName evidence="8">GluTR</shortName>
        <ecNumber evidence="3 8">1.2.1.70</ecNumber>
    </recommendedName>
</protein>
<evidence type="ECO:0000256" key="13">
    <source>
        <dbReference type="RuleBase" id="RU000584"/>
    </source>
</evidence>
<dbReference type="InterPro" id="IPR006151">
    <property type="entry name" value="Shikm_DH/Glu-tRNA_Rdtase"/>
</dbReference>
<dbReference type="InterPro" id="IPR000343">
    <property type="entry name" value="4pyrrol_synth_GluRdtase"/>
</dbReference>
<proteinExistence type="inferred from homology"/>
<feature type="domain" description="Quinate/shikimate 5-dehydrogenase/glutamyl-tRNA reductase" evidence="15">
    <location>
        <begin position="194"/>
        <end position="319"/>
    </location>
</feature>
<evidence type="ECO:0000256" key="7">
    <source>
        <dbReference type="ARBA" id="ARBA00047464"/>
    </source>
</evidence>
<dbReference type="PROSITE" id="PS00747">
    <property type="entry name" value="GLUTR"/>
    <property type="match status" value="1"/>
</dbReference>
<dbReference type="HAMAP" id="MF_00087">
    <property type="entry name" value="Glu_tRNA_reductase"/>
    <property type="match status" value="1"/>
</dbReference>
<evidence type="ECO:0000256" key="2">
    <source>
        <dbReference type="ARBA" id="ARBA00005916"/>
    </source>
</evidence>
<dbReference type="SUPFAM" id="SSF69742">
    <property type="entry name" value="Glutamyl tRNA-reductase catalytic, N-terminal domain"/>
    <property type="match status" value="1"/>
</dbReference>
<gene>
    <name evidence="8" type="primary">hemA</name>
    <name evidence="17" type="ORF">IQ13_1706</name>
</gene>
<dbReference type="InterPro" id="IPR015896">
    <property type="entry name" value="4pyrrol_synth_GluRdtase_dimer"/>
</dbReference>
<comment type="similarity">
    <text evidence="2 8 13">Belongs to the glutamyl-tRNA reductase family.</text>
</comment>
<dbReference type="GO" id="GO:0050661">
    <property type="term" value="F:NADP binding"/>
    <property type="evidence" value="ECO:0007669"/>
    <property type="project" value="InterPro"/>
</dbReference>
<feature type="domain" description="Glutamyl-tRNA reductase N-terminal" evidence="16">
    <location>
        <begin position="31"/>
        <end position="175"/>
    </location>
</feature>
<feature type="active site" description="Nucleophile" evidence="8 9">
    <location>
        <position position="73"/>
    </location>
</feature>
<dbReference type="Gene3D" id="3.30.460.30">
    <property type="entry name" value="Glutamyl-tRNA reductase, N-terminal domain"/>
    <property type="match status" value="1"/>
</dbReference>
<evidence type="ECO:0000259" key="16">
    <source>
        <dbReference type="Pfam" id="PF05201"/>
    </source>
</evidence>
<evidence type="ECO:0000256" key="4">
    <source>
        <dbReference type="ARBA" id="ARBA00022857"/>
    </source>
</evidence>
<dbReference type="UniPathway" id="UPA00251">
    <property type="reaction ID" value="UER00316"/>
</dbReference>
<dbReference type="SUPFAM" id="SSF69075">
    <property type="entry name" value="Glutamyl tRNA-reductase dimerization domain"/>
    <property type="match status" value="1"/>
</dbReference>
<keyword evidence="4 8" id="KW-0521">NADP</keyword>
<dbReference type="InterPro" id="IPR015895">
    <property type="entry name" value="4pyrrol_synth_GluRdtase_N"/>
</dbReference>
<comment type="subunit">
    <text evidence="8">Homodimer.</text>
</comment>
<evidence type="ECO:0000256" key="5">
    <source>
        <dbReference type="ARBA" id="ARBA00023002"/>
    </source>
</evidence>
<evidence type="ECO:0000313" key="18">
    <source>
        <dbReference type="Proteomes" id="UP000316167"/>
    </source>
</evidence>
<comment type="caution">
    <text evidence="17">The sequence shown here is derived from an EMBL/GenBank/DDBJ whole genome shotgun (WGS) entry which is preliminary data.</text>
</comment>
<evidence type="ECO:0000256" key="8">
    <source>
        <dbReference type="HAMAP-Rule" id="MF_00087"/>
    </source>
</evidence>
<dbReference type="RefSeq" id="WP_242009503.1">
    <property type="nucleotide sequence ID" value="NZ_VLLE01000003.1"/>
</dbReference>
<evidence type="ECO:0000256" key="9">
    <source>
        <dbReference type="PIRSR" id="PIRSR000445-1"/>
    </source>
</evidence>
<feature type="binding site" evidence="8 10">
    <location>
        <position position="128"/>
    </location>
    <ligand>
        <name>substrate</name>
    </ligand>
</feature>
<evidence type="ECO:0000256" key="3">
    <source>
        <dbReference type="ARBA" id="ARBA00012970"/>
    </source>
</evidence>
<reference evidence="17 18" key="1">
    <citation type="journal article" date="2015" name="Stand. Genomic Sci.">
        <title>Genomic Encyclopedia of Bacterial and Archaeal Type Strains, Phase III: the genomes of soil and plant-associated and newly described type strains.</title>
        <authorList>
            <person name="Whitman W.B."/>
            <person name="Woyke T."/>
            <person name="Klenk H.P."/>
            <person name="Zhou Y."/>
            <person name="Lilburn T.G."/>
            <person name="Beck B.J."/>
            <person name="De Vos P."/>
            <person name="Vandamme P."/>
            <person name="Eisen J.A."/>
            <person name="Garrity G."/>
            <person name="Hugenholtz P."/>
            <person name="Kyrpides N.C."/>
        </authorList>
    </citation>
    <scope>NUCLEOTIDE SEQUENCE [LARGE SCALE GENOMIC DNA]</scope>
    <source>
        <strain evidence="17 18">CGMCC 1.7271</strain>
    </source>
</reference>
<dbReference type="Pfam" id="PF05201">
    <property type="entry name" value="GlutR_N"/>
    <property type="match status" value="1"/>
</dbReference>
<feature type="site" description="Important for activity" evidence="8 12">
    <location>
        <position position="118"/>
    </location>
</feature>
<keyword evidence="18" id="KW-1185">Reference proteome</keyword>
<keyword evidence="5 8" id="KW-0560">Oxidoreductase</keyword>
<dbReference type="EMBL" id="VLLE01000003">
    <property type="protein sequence ID" value="TWI83594.1"/>
    <property type="molecule type" value="Genomic_DNA"/>
</dbReference>
<evidence type="ECO:0000256" key="11">
    <source>
        <dbReference type="PIRSR" id="PIRSR000445-3"/>
    </source>
</evidence>
<feature type="binding site" evidence="8 10">
    <location>
        <position position="139"/>
    </location>
    <ligand>
        <name>substrate</name>
    </ligand>
</feature>
<feature type="binding site" evidence="8 10">
    <location>
        <begin position="133"/>
        <end position="135"/>
    </location>
    <ligand>
        <name>substrate</name>
    </ligand>
</feature>
<dbReference type="EC" id="1.2.1.70" evidence="3 8"/>
<dbReference type="NCBIfam" id="TIGR01035">
    <property type="entry name" value="hemA"/>
    <property type="match status" value="1"/>
</dbReference>
<dbReference type="Proteomes" id="UP000316167">
    <property type="component" value="Unassembled WGS sequence"/>
</dbReference>
<evidence type="ECO:0000256" key="10">
    <source>
        <dbReference type="PIRSR" id="PIRSR000445-2"/>
    </source>
</evidence>
<evidence type="ECO:0000313" key="17">
    <source>
        <dbReference type="EMBL" id="TWI83594.1"/>
    </source>
</evidence>
<comment type="function">
    <text evidence="8">Catalyzes the NADPH-dependent reduction of glutamyl-tRNA(Glu) to glutamate 1-semialdehyde (GSA).</text>
</comment>